<dbReference type="EMBL" id="NCKV01003216">
    <property type="protein sequence ID" value="RWS25945.1"/>
    <property type="molecule type" value="Genomic_DNA"/>
</dbReference>
<evidence type="ECO:0000256" key="1">
    <source>
        <dbReference type="SAM" id="MobiDB-lite"/>
    </source>
</evidence>
<protein>
    <submittedName>
        <fullName evidence="3">Ankyrin repeat and fibronectin type-III domain-containing protein 1-like protein</fullName>
    </submittedName>
</protein>
<dbReference type="InterPro" id="IPR000159">
    <property type="entry name" value="RA_dom"/>
</dbReference>
<comment type="caution">
    <text evidence="3">The sequence shown here is derived from an EMBL/GenBank/DDBJ whole genome shotgun (WGS) entry which is preliminary data.</text>
</comment>
<dbReference type="PANTHER" id="PTHR21437">
    <property type="entry name" value="WIDE AWAKE"/>
    <property type="match status" value="1"/>
</dbReference>
<name>A0A443SEL1_9ACAR</name>
<dbReference type="GO" id="GO:0007165">
    <property type="term" value="P:signal transduction"/>
    <property type="evidence" value="ECO:0007669"/>
    <property type="project" value="InterPro"/>
</dbReference>
<dbReference type="GO" id="GO:0000132">
    <property type="term" value="P:establishment of mitotic spindle orientation"/>
    <property type="evidence" value="ECO:0007669"/>
    <property type="project" value="TreeGrafter"/>
</dbReference>
<feature type="region of interest" description="Disordered" evidence="1">
    <location>
        <begin position="651"/>
        <end position="682"/>
    </location>
</feature>
<dbReference type="PROSITE" id="PS50200">
    <property type="entry name" value="RA"/>
    <property type="match status" value="1"/>
</dbReference>
<dbReference type="OrthoDB" id="2428204at2759"/>
<feature type="region of interest" description="Disordered" evidence="1">
    <location>
        <begin position="583"/>
        <end position="602"/>
    </location>
</feature>
<dbReference type="AlphaFoldDB" id="A0A443SEL1"/>
<dbReference type="Proteomes" id="UP000288716">
    <property type="component" value="Unassembled WGS sequence"/>
</dbReference>
<keyword evidence="4" id="KW-1185">Reference proteome</keyword>
<feature type="compositionally biased region" description="Polar residues" evidence="1">
    <location>
        <begin position="651"/>
        <end position="663"/>
    </location>
</feature>
<accession>A0A443SEL1</accession>
<evidence type="ECO:0000313" key="4">
    <source>
        <dbReference type="Proteomes" id="UP000288716"/>
    </source>
</evidence>
<dbReference type="PANTHER" id="PTHR21437:SF1">
    <property type="entry name" value="WIDE AWAKE"/>
    <property type="match status" value="1"/>
</dbReference>
<feature type="domain" description="Ras-associating" evidence="2">
    <location>
        <begin position="734"/>
        <end position="835"/>
    </location>
</feature>
<sequence length="838" mass="94726">MSFLEVTDLQKLSVVIDDLNCGNKYFVRVAAGNVKGYSSYRYAEPPYVIPSSWRDIEEKEIRFQKSLLSDLDYLFRQIIDSRPEHAAEVKGLLAECETPLQQRRGQMRKSIKHLFAPAPKFQKTMKRGVYLACLFYNEDRVLVTTDENLPIVEVDDVYPSASLHSEFNWIMKVACTWDDIKALRLELEKSQSSSSSLFRSKLLQAIEHLQSALGVQDLGQVYYQPLKDSEGTIVVCTVKFVPDFKAVSSLSVRWTLITKVQKKASTSSSSENSDSSVCATNVGDLLLSSVQDIILYNKASRHPLQRGLYLGYVKLKSSVDVIGVVVPRLMPNILPHIRIRENPHVSRTEWQAMKNFVDDKQKSETSLEIDSISLQNQSKFLHSLAQAFRHLSITLELNDKEISSHRLYDIEVIELNSDVSFILLLPPVESVCLVPGQRDALTDNQNFIHLPVQIFEMVHLNTYQSTFIARYSRVSSILEMDTMVAMHAQREAFFANEVSEAKDRICQLQEFQSKLDYIWKPMRWIMDVINYARDKQSNYGIPLSTINANFASTEDLSDEPESPKMLIPSIFLQPVQSLQAPKLEPSGYVPQRRPSRDDSTIGLSSTTFLNQLRIASSVSTYSLLDVIHTNGNLATDCASEPSEMRRCVSTSRLAHGTAPNSVDNSDRDEAEGSQSDDKQVLYSRGNSLDISVDEFCTEPLTVNVIPADKDETENVFEGSSETTSTNTSETKRTNETLIRVYAAYDCGAPKGTSVKIQVSSETTAKEVVELVVKQFNAIVKLKNLGAPTYDRDQWDNFQLMVASEGKHITIPDDFKLMQLEEPFKRGRFCVKERLTENY</sequence>
<dbReference type="GO" id="GO:0005819">
    <property type="term" value="C:spindle"/>
    <property type="evidence" value="ECO:0007669"/>
    <property type="project" value="TreeGrafter"/>
</dbReference>
<organism evidence="3 4">
    <name type="scientific">Leptotrombidium deliense</name>
    <dbReference type="NCBI Taxonomy" id="299467"/>
    <lineage>
        <taxon>Eukaryota</taxon>
        <taxon>Metazoa</taxon>
        <taxon>Ecdysozoa</taxon>
        <taxon>Arthropoda</taxon>
        <taxon>Chelicerata</taxon>
        <taxon>Arachnida</taxon>
        <taxon>Acari</taxon>
        <taxon>Acariformes</taxon>
        <taxon>Trombidiformes</taxon>
        <taxon>Prostigmata</taxon>
        <taxon>Anystina</taxon>
        <taxon>Parasitengona</taxon>
        <taxon>Trombiculoidea</taxon>
        <taxon>Trombiculidae</taxon>
        <taxon>Leptotrombidium</taxon>
    </lineage>
</organism>
<proteinExistence type="predicted"/>
<dbReference type="InterPro" id="IPR039269">
    <property type="entry name" value="ANKFN1"/>
</dbReference>
<dbReference type="VEuPathDB" id="VectorBase:LDEU006095"/>
<dbReference type="GO" id="GO:0061172">
    <property type="term" value="P:regulation of establishment of bipolar cell polarity"/>
    <property type="evidence" value="ECO:0007669"/>
    <property type="project" value="TreeGrafter"/>
</dbReference>
<dbReference type="STRING" id="299467.A0A443SEL1"/>
<gene>
    <name evidence="3" type="ORF">B4U80_02464</name>
</gene>
<evidence type="ECO:0000313" key="3">
    <source>
        <dbReference type="EMBL" id="RWS25945.1"/>
    </source>
</evidence>
<evidence type="ECO:0000259" key="2">
    <source>
        <dbReference type="PROSITE" id="PS50200"/>
    </source>
</evidence>
<reference evidence="3 4" key="1">
    <citation type="journal article" date="2018" name="Gigascience">
        <title>Genomes of trombidid mites reveal novel predicted allergens and laterally-transferred genes associated with secondary metabolism.</title>
        <authorList>
            <person name="Dong X."/>
            <person name="Chaisiri K."/>
            <person name="Xia D."/>
            <person name="Armstrong S.D."/>
            <person name="Fang Y."/>
            <person name="Donnelly M.J."/>
            <person name="Kadowaki T."/>
            <person name="McGarry J.W."/>
            <person name="Darby A.C."/>
            <person name="Makepeace B.L."/>
        </authorList>
    </citation>
    <scope>NUCLEOTIDE SEQUENCE [LARGE SCALE GENOMIC DNA]</scope>
    <source>
        <strain evidence="3">UoL-UT</strain>
    </source>
</reference>